<evidence type="ECO:0000313" key="2">
    <source>
        <dbReference type="EMBL" id="MBB6409453.1"/>
    </source>
</evidence>
<keyword evidence="1" id="KW-0812">Transmembrane</keyword>
<dbReference type="EMBL" id="JACHEF010000002">
    <property type="protein sequence ID" value="MBB6409453.1"/>
    <property type="molecule type" value="Genomic_DNA"/>
</dbReference>
<keyword evidence="1" id="KW-0472">Membrane</keyword>
<protein>
    <submittedName>
        <fullName evidence="2">Uncharacterized protein</fullName>
    </submittedName>
</protein>
<keyword evidence="3" id="KW-1185">Reference proteome</keyword>
<comment type="caution">
    <text evidence="2">The sequence shown here is derived from an EMBL/GenBank/DDBJ whole genome shotgun (WGS) entry which is preliminary data.</text>
</comment>
<proteinExistence type="predicted"/>
<keyword evidence="1" id="KW-1133">Transmembrane helix</keyword>
<organism evidence="2 3">
    <name type="scientific">Mesorhizobium sangaii</name>
    <dbReference type="NCBI Taxonomy" id="505389"/>
    <lineage>
        <taxon>Bacteria</taxon>
        <taxon>Pseudomonadati</taxon>
        <taxon>Pseudomonadota</taxon>
        <taxon>Alphaproteobacteria</taxon>
        <taxon>Hyphomicrobiales</taxon>
        <taxon>Phyllobacteriaceae</taxon>
        <taxon>Mesorhizobium</taxon>
    </lineage>
</organism>
<name>A0A841P7P3_9HYPH</name>
<reference evidence="2 3" key="1">
    <citation type="submission" date="2020-08" db="EMBL/GenBank/DDBJ databases">
        <title>Genomic Encyclopedia of Type Strains, Phase IV (KMG-IV): sequencing the most valuable type-strain genomes for metagenomic binning, comparative biology and taxonomic classification.</title>
        <authorList>
            <person name="Goeker M."/>
        </authorList>
    </citation>
    <scope>NUCLEOTIDE SEQUENCE [LARGE SCALE GENOMIC DNA]</scope>
    <source>
        <strain evidence="2 3">DSM 100039</strain>
    </source>
</reference>
<feature type="transmembrane region" description="Helical" evidence="1">
    <location>
        <begin position="107"/>
        <end position="132"/>
    </location>
</feature>
<evidence type="ECO:0000256" key="1">
    <source>
        <dbReference type="SAM" id="Phobius"/>
    </source>
</evidence>
<sequence length="133" mass="14523">MLSRALRAANARIGCGKDKAIGVFRARAMLGVPCLAVAKARHPSNSVPILDQISENYSAHLRKIAIDKVYKFYRLTGETEVDMSYIQNAQTDRSSQRLVNAQAFRPAYAGAFAYIVFALAFVFTGAVVLGLIP</sequence>
<dbReference type="AlphaFoldDB" id="A0A841P7P3"/>
<evidence type="ECO:0000313" key="3">
    <source>
        <dbReference type="Proteomes" id="UP000556329"/>
    </source>
</evidence>
<dbReference type="Proteomes" id="UP000556329">
    <property type="component" value="Unassembled WGS sequence"/>
</dbReference>
<gene>
    <name evidence="2" type="ORF">HNQ71_002118</name>
</gene>
<accession>A0A841P7P3</accession>
<dbReference type="RefSeq" id="WP_184873364.1">
    <property type="nucleotide sequence ID" value="NZ_JACHEF010000002.1"/>
</dbReference>